<evidence type="ECO:0000313" key="3">
    <source>
        <dbReference type="Proteomes" id="UP000219453"/>
    </source>
</evidence>
<evidence type="ECO:0000313" key="2">
    <source>
        <dbReference type="EMBL" id="SNZ12089.1"/>
    </source>
</evidence>
<dbReference type="AlphaFoldDB" id="A0A285NRL5"/>
<feature type="region of interest" description="Disordered" evidence="1">
    <location>
        <begin position="27"/>
        <end position="65"/>
    </location>
</feature>
<dbReference type="Gene3D" id="1.10.1220.10">
    <property type="entry name" value="Met repressor-like"/>
    <property type="match status" value="1"/>
</dbReference>
<gene>
    <name evidence="2" type="ORF">SAMN06269185_1490</name>
</gene>
<accession>A0A285NRL5</accession>
<keyword evidence="3" id="KW-1185">Reference proteome</keyword>
<reference evidence="2 3" key="1">
    <citation type="submission" date="2017-09" db="EMBL/GenBank/DDBJ databases">
        <authorList>
            <person name="Ehlers B."/>
            <person name="Leendertz F.H."/>
        </authorList>
    </citation>
    <scope>NUCLEOTIDE SEQUENCE [LARGE SCALE GENOMIC DNA]</scope>
    <source>
        <strain evidence="2 3">DSM 27208</strain>
    </source>
</reference>
<protein>
    <recommendedName>
        <fullName evidence="4">Ribbon-helix-helix protein, copG family</fullName>
    </recommendedName>
</protein>
<evidence type="ECO:0000256" key="1">
    <source>
        <dbReference type="SAM" id="MobiDB-lite"/>
    </source>
</evidence>
<proteinExistence type="predicted"/>
<dbReference type="InterPro" id="IPR013321">
    <property type="entry name" value="Arc_rbn_hlx_hlx"/>
</dbReference>
<dbReference type="GO" id="GO:0006355">
    <property type="term" value="P:regulation of DNA-templated transcription"/>
    <property type="evidence" value="ECO:0007669"/>
    <property type="project" value="InterPro"/>
</dbReference>
<sequence>MSRMESPTDATSRVTIRVPESLLDEYDEALDDRETDRSKDIRRYMRSVINAPDPDESRQPPTDDETLAKGYAALRKAGAGRSVPVREAKSIVARETNIPAESVSRRVLKPLERRGYLAWGGDPINDPWVTVR</sequence>
<feature type="compositionally biased region" description="Basic and acidic residues" evidence="1">
    <location>
        <begin position="32"/>
        <end position="43"/>
    </location>
</feature>
<dbReference type="Proteomes" id="UP000219453">
    <property type="component" value="Unassembled WGS sequence"/>
</dbReference>
<dbReference type="RefSeq" id="WP_097008469.1">
    <property type="nucleotide sequence ID" value="NZ_OBEJ01000002.1"/>
</dbReference>
<dbReference type="EMBL" id="OBEJ01000002">
    <property type="protein sequence ID" value="SNZ12089.1"/>
    <property type="molecule type" value="Genomic_DNA"/>
</dbReference>
<name>A0A285NRL5_NATPI</name>
<evidence type="ECO:0008006" key="4">
    <source>
        <dbReference type="Google" id="ProtNLM"/>
    </source>
</evidence>
<dbReference type="OrthoDB" id="180701at2157"/>
<organism evidence="2 3">
    <name type="scientific">Natronoarchaeum philippinense</name>
    <dbReference type="NCBI Taxonomy" id="558529"/>
    <lineage>
        <taxon>Archaea</taxon>
        <taxon>Methanobacteriati</taxon>
        <taxon>Methanobacteriota</taxon>
        <taxon>Stenosarchaea group</taxon>
        <taxon>Halobacteria</taxon>
        <taxon>Halobacteriales</taxon>
        <taxon>Natronoarchaeaceae</taxon>
    </lineage>
</organism>